<dbReference type="PANTHER" id="PTHR39160">
    <property type="entry name" value="CELL WALL-BINDING PROTEIN YOCH"/>
    <property type="match status" value="1"/>
</dbReference>
<dbReference type="SMART" id="SM01208">
    <property type="entry name" value="G5"/>
    <property type="match status" value="1"/>
</dbReference>
<dbReference type="GO" id="GO:0004553">
    <property type="term" value="F:hydrolase activity, hydrolyzing O-glycosyl compounds"/>
    <property type="evidence" value="ECO:0007669"/>
    <property type="project" value="InterPro"/>
</dbReference>
<dbReference type="InterPro" id="IPR051933">
    <property type="entry name" value="Resuscitation_pf_RpfB"/>
</dbReference>
<dbReference type="Proteomes" id="UP000179113">
    <property type="component" value="Unassembled WGS sequence"/>
</dbReference>
<dbReference type="Pfam" id="PF07501">
    <property type="entry name" value="G5"/>
    <property type="match status" value="1"/>
</dbReference>
<accession>A0A1F4WHW8</accession>
<organism evidence="3 4">
    <name type="scientific">candidate division WWE3 bacterium RIFOXYC1_FULL_39_7</name>
    <dbReference type="NCBI Taxonomy" id="1802643"/>
    <lineage>
        <taxon>Bacteria</taxon>
        <taxon>Katanobacteria</taxon>
    </lineage>
</organism>
<dbReference type="PROSITE" id="PS51109">
    <property type="entry name" value="G5"/>
    <property type="match status" value="1"/>
</dbReference>
<reference evidence="3 4" key="1">
    <citation type="journal article" date="2016" name="Nat. Commun.">
        <title>Thousands of microbial genomes shed light on interconnected biogeochemical processes in an aquifer system.</title>
        <authorList>
            <person name="Anantharaman K."/>
            <person name="Brown C.T."/>
            <person name="Hug L.A."/>
            <person name="Sharon I."/>
            <person name="Castelle C.J."/>
            <person name="Probst A.J."/>
            <person name="Thomas B.C."/>
            <person name="Singh A."/>
            <person name="Wilkins M.J."/>
            <person name="Karaoz U."/>
            <person name="Brodie E.L."/>
            <person name="Williams K.H."/>
            <person name="Hubbard S.S."/>
            <person name="Banfield J.F."/>
        </authorList>
    </citation>
    <scope>NUCLEOTIDE SEQUENCE [LARGE SCALE GENOMIC DNA]</scope>
</reference>
<evidence type="ECO:0000313" key="3">
    <source>
        <dbReference type="EMBL" id="OGC68970.1"/>
    </source>
</evidence>
<dbReference type="Gene3D" id="2.40.40.10">
    <property type="entry name" value="RlpA-like domain"/>
    <property type="match status" value="1"/>
</dbReference>
<evidence type="ECO:0000259" key="2">
    <source>
        <dbReference type="PROSITE" id="PS51109"/>
    </source>
</evidence>
<dbReference type="GO" id="GO:0009254">
    <property type="term" value="P:peptidoglycan turnover"/>
    <property type="evidence" value="ECO:0007669"/>
    <property type="project" value="InterPro"/>
</dbReference>
<dbReference type="InterPro" id="IPR011098">
    <property type="entry name" value="G5_dom"/>
</dbReference>
<dbReference type="InterPro" id="IPR036908">
    <property type="entry name" value="RlpA-like_sf"/>
</dbReference>
<dbReference type="Gene3D" id="2.20.230.10">
    <property type="entry name" value="Resuscitation-promoting factor rpfb"/>
    <property type="match status" value="1"/>
</dbReference>
<gene>
    <name evidence="3" type="ORF">A2415_04190</name>
</gene>
<proteinExistence type="predicted"/>
<dbReference type="CDD" id="cd22786">
    <property type="entry name" value="DPBB_YuiC-like"/>
    <property type="match status" value="1"/>
</dbReference>
<feature type="domain" description="G5" evidence="2">
    <location>
        <begin position="50"/>
        <end position="129"/>
    </location>
</feature>
<name>A0A1F4WHW8_UNCKA</name>
<keyword evidence="1" id="KW-0732">Signal</keyword>
<dbReference type="Pfam" id="PF06725">
    <property type="entry name" value="3D"/>
    <property type="match status" value="1"/>
</dbReference>
<sequence length="246" mass="28407">MKPYVVYLLAVPVFIAKCQILYVQNPDVLGVADFRQDRVYAQDKVKIETESSFDQEEIIESDPIPFETIYQDDDETEYGTEEVAQEGEEGRIERKYLVTYWFEEEIYRNLVETKEYEPKNEIINKGTKIVWREIDTETGTYQYWYKLRVWATKYDGNCDGCRGLTYSGTPVRKGVCAVDPKVIPLGTNFYVVGYGMCRSEDIGGAIKGKKVDLGYEDVTKGEWRTGYTDVYLLTNSPEGDGDFYSR</sequence>
<comment type="caution">
    <text evidence="3">The sequence shown here is derived from an EMBL/GenBank/DDBJ whole genome shotgun (WGS) entry which is preliminary data.</text>
</comment>
<evidence type="ECO:0000256" key="1">
    <source>
        <dbReference type="ARBA" id="ARBA00022729"/>
    </source>
</evidence>
<dbReference type="InterPro" id="IPR010611">
    <property type="entry name" value="3D_dom"/>
</dbReference>
<protein>
    <recommendedName>
        <fullName evidence="2">G5 domain-containing protein</fullName>
    </recommendedName>
</protein>
<dbReference type="AlphaFoldDB" id="A0A1F4WHW8"/>
<dbReference type="EMBL" id="MEWA01000029">
    <property type="protein sequence ID" value="OGC68970.1"/>
    <property type="molecule type" value="Genomic_DNA"/>
</dbReference>
<dbReference type="PANTHER" id="PTHR39160:SF4">
    <property type="entry name" value="RESUSCITATION-PROMOTING FACTOR RPFB"/>
    <property type="match status" value="1"/>
</dbReference>
<dbReference type="GO" id="GO:0019867">
    <property type="term" value="C:outer membrane"/>
    <property type="evidence" value="ECO:0007669"/>
    <property type="project" value="InterPro"/>
</dbReference>
<evidence type="ECO:0000313" key="4">
    <source>
        <dbReference type="Proteomes" id="UP000179113"/>
    </source>
</evidence>